<dbReference type="STRING" id="1515612.SKP52_21365"/>
<dbReference type="Gene3D" id="1.10.8.60">
    <property type="match status" value="1"/>
</dbReference>
<dbReference type="InterPro" id="IPR027417">
    <property type="entry name" value="P-loop_NTPase"/>
</dbReference>
<keyword evidence="9" id="KW-1185">Reference proteome</keyword>
<keyword evidence="5" id="KW-0239">DNA-directed DNA polymerase</keyword>
<dbReference type="PANTHER" id="PTHR34388:SF1">
    <property type="entry name" value="DNA POLYMERASE III SUBUNIT DELTA"/>
    <property type="match status" value="1"/>
</dbReference>
<dbReference type="InterPro" id="IPR005790">
    <property type="entry name" value="DNA_polIII_delta"/>
</dbReference>
<evidence type="ECO:0000313" key="9">
    <source>
        <dbReference type="Proteomes" id="UP000030907"/>
    </source>
</evidence>
<comment type="similarity">
    <text evidence="6">Belongs to the DNA polymerase HolA subunit family.</text>
</comment>
<evidence type="ECO:0000256" key="2">
    <source>
        <dbReference type="ARBA" id="ARBA00022679"/>
    </source>
</evidence>
<dbReference type="KEGG" id="sphk:SKP52_21365"/>
<name>A0A0A7PM29_9SPHN</name>
<evidence type="ECO:0000256" key="1">
    <source>
        <dbReference type="ARBA" id="ARBA00012417"/>
    </source>
</evidence>
<evidence type="ECO:0000313" key="8">
    <source>
        <dbReference type="EMBL" id="AJA11136.1"/>
    </source>
</evidence>
<dbReference type="GO" id="GO:0006261">
    <property type="term" value="P:DNA-templated DNA replication"/>
    <property type="evidence" value="ECO:0007669"/>
    <property type="project" value="TreeGrafter"/>
</dbReference>
<dbReference type="EC" id="2.7.7.7" evidence="1"/>
<dbReference type="RefSeq" id="WP_039578460.1">
    <property type="nucleotide sequence ID" value="NZ_CP009122.1"/>
</dbReference>
<dbReference type="GO" id="GO:0003887">
    <property type="term" value="F:DNA-directed DNA polymerase activity"/>
    <property type="evidence" value="ECO:0007669"/>
    <property type="project" value="UniProtKB-KW"/>
</dbReference>
<dbReference type="AlphaFoldDB" id="A0A0A7PM29"/>
<dbReference type="GO" id="GO:0003677">
    <property type="term" value="F:DNA binding"/>
    <property type="evidence" value="ECO:0007669"/>
    <property type="project" value="InterPro"/>
</dbReference>
<dbReference type="HOGENOM" id="CLU_068860_0_0_5"/>
<keyword evidence="2" id="KW-0808">Transferase</keyword>
<dbReference type="GO" id="GO:0009360">
    <property type="term" value="C:DNA polymerase III complex"/>
    <property type="evidence" value="ECO:0007669"/>
    <property type="project" value="TreeGrafter"/>
</dbReference>
<gene>
    <name evidence="8" type="ORF">SKP52_21365</name>
</gene>
<evidence type="ECO:0000256" key="5">
    <source>
        <dbReference type="ARBA" id="ARBA00022932"/>
    </source>
</evidence>
<evidence type="ECO:0000256" key="3">
    <source>
        <dbReference type="ARBA" id="ARBA00022695"/>
    </source>
</evidence>
<dbReference type="OrthoDB" id="9804983at2"/>
<sequence length="343" mass="36061">MKTVKPNELERLSRLDPAVRFTLLTGPDEATMEAVASHLIGLAGKDAERLDLAGTQLSQDPSLLAAEAASMSLFSSVRVIKVELSGSGDDGLAAVEALLAAEIAINPVIATGASVTAKSKLVKLVEGSDHAVAAICYQPDRRALVGIAMAAAQEQGLRLANAEAQLLVDLVSGDQALMRREIEKMALYLDAGSDRQRQVTAADIAALGAATHEEDVSECINVALGGKVRDLPDMLATAAAVGVAEIRIIRALAIRATALARLRAEVDGGAHPATVVSARTSGIFWKERAAVTAQLHIWDSVRIARLMSRLLDCERALKASGTAGGVLFRKLMTDIAHQAARAR</sequence>
<dbReference type="InterPro" id="IPR008921">
    <property type="entry name" value="DNA_pol3_clamp-load_cplx_C"/>
</dbReference>
<proteinExistence type="inferred from homology"/>
<protein>
    <recommendedName>
        <fullName evidence="1">DNA-directed DNA polymerase</fullName>
        <ecNumber evidence="1">2.7.7.7</ecNumber>
    </recommendedName>
</protein>
<accession>A0A0A7PM29</accession>
<reference evidence="8 9" key="1">
    <citation type="journal article" date="2015" name="Int. J. Syst. Evol. Microbiol.">
        <title>Description of Sphingopyxis fribergensis sp. nov. - a soil bacterium with the ability to degrade styrene and phenylacetic acid.</title>
        <authorList>
            <person name="Oelschlagel M."/>
            <person name="Ruckert C."/>
            <person name="Kalinowski J."/>
            <person name="Schmidt G."/>
            <person name="Schlomann M."/>
            <person name="Tischler D."/>
        </authorList>
    </citation>
    <scope>NUCLEOTIDE SEQUENCE [LARGE SCALE GENOMIC DNA]</scope>
    <source>
        <strain evidence="8 9">Kp5.2</strain>
    </source>
</reference>
<evidence type="ECO:0000256" key="6">
    <source>
        <dbReference type="ARBA" id="ARBA00034754"/>
    </source>
</evidence>
<evidence type="ECO:0000256" key="4">
    <source>
        <dbReference type="ARBA" id="ARBA00022705"/>
    </source>
</evidence>
<dbReference type="Gene3D" id="1.20.272.10">
    <property type="match status" value="1"/>
</dbReference>
<keyword evidence="4" id="KW-0235">DNA replication</keyword>
<dbReference type="NCBIfam" id="TIGR01128">
    <property type="entry name" value="holA"/>
    <property type="match status" value="1"/>
</dbReference>
<dbReference type="PANTHER" id="PTHR34388">
    <property type="entry name" value="DNA POLYMERASE III SUBUNIT DELTA"/>
    <property type="match status" value="1"/>
</dbReference>
<evidence type="ECO:0000256" key="7">
    <source>
        <dbReference type="ARBA" id="ARBA00049244"/>
    </source>
</evidence>
<dbReference type="EMBL" id="CP009122">
    <property type="protein sequence ID" value="AJA11136.1"/>
    <property type="molecule type" value="Genomic_DNA"/>
</dbReference>
<organism evidence="8 9">
    <name type="scientific">Sphingopyxis fribergensis</name>
    <dbReference type="NCBI Taxonomy" id="1515612"/>
    <lineage>
        <taxon>Bacteria</taxon>
        <taxon>Pseudomonadati</taxon>
        <taxon>Pseudomonadota</taxon>
        <taxon>Alphaproteobacteria</taxon>
        <taxon>Sphingomonadales</taxon>
        <taxon>Sphingomonadaceae</taxon>
        <taxon>Sphingopyxis</taxon>
    </lineage>
</organism>
<dbReference type="Proteomes" id="UP000030907">
    <property type="component" value="Chromosome"/>
</dbReference>
<keyword evidence="3" id="KW-0548">Nucleotidyltransferase</keyword>
<dbReference type="SUPFAM" id="SSF52540">
    <property type="entry name" value="P-loop containing nucleoside triphosphate hydrolases"/>
    <property type="match status" value="1"/>
</dbReference>
<dbReference type="SUPFAM" id="SSF48019">
    <property type="entry name" value="post-AAA+ oligomerization domain-like"/>
    <property type="match status" value="1"/>
</dbReference>
<comment type="catalytic activity">
    <reaction evidence="7">
        <text>DNA(n) + a 2'-deoxyribonucleoside 5'-triphosphate = DNA(n+1) + diphosphate</text>
        <dbReference type="Rhea" id="RHEA:22508"/>
        <dbReference type="Rhea" id="RHEA-COMP:17339"/>
        <dbReference type="Rhea" id="RHEA-COMP:17340"/>
        <dbReference type="ChEBI" id="CHEBI:33019"/>
        <dbReference type="ChEBI" id="CHEBI:61560"/>
        <dbReference type="ChEBI" id="CHEBI:173112"/>
        <dbReference type="EC" id="2.7.7.7"/>
    </reaction>
</comment>